<sequence length="1584" mass="177645">MCRVCGFEMTMAASGVKSQGMQYCLNVDSSVLMDAKFCDEKKEQDSMRLGILSPTPSNIPAISPTVVFCGSDSPTSIYSDFLVDLDLYDRYYRGNQEDVVPTSNGQLLVSIVEAATINGHCGPPNKVIEEKDEEFYCRICVDITRDTETMPGSDLSVMDGSGHRGNSYAFGDEMEDWIWEPPEPENPVNDVTGSVIGDHHDEDDVECVHDMQLGQPGFSDALGGLDRRNYNYREEKRKAMNEVLNGKFKALVRQLLECSGVPSSEDGDESWVDIVTSLSWEAASFSKPDMVDGKAIDPDLLVKIKYVATGSRSQSQFVKGLVFKKHAAHKHMPTMYNNPKLLLIKGMLGQSPSSLSSFNSMEEEKDGLLKRVVDMIEMSNPSVVFVEKFVSRDVQEYILAKGITLVFDTKLHRLERIALCTCSQIVSMDKLNIQKLNSCDSFRIVKFVEELAVPGEGGKRPSKTLMFLEGCPTRLGCTILLKGSSSDELKKIKSVMQSSVPLAYHLILETSFLVDQRAMFFTIPSSVINNTWSDQPTQTSDDTDTGDSSSGRPPLKERMAVDIPRSHGFSCGNDQTESDGSSPISNEPYNLETEESLKANVQITKKPDGEIEVNLDNSGPCDEQTESVMASSEVCLKSREDGGPVSTPSKCSDSMRCLLDNKSILVLMSCHNALRGLICVQSHFSRITFYKDFDLPIGKFLRENVLNQFSQCTACASPPEAHRYYYAHHGEQLTIQVKRLPMSKRLTGEQEVKLWMWSCCSQCKPESRAKASTKRILLSSTARRLSFGKFLELGFAHHSSVSSTRICGHSLRRDYLYFFGFGPVVAIFKYSPVTMYTVSMPPRRLEFHCTVRSYWLKEETGRVYMKGKQLFSEIKSSLEKVVANMSSSFPLDQGTSQELLLQIEKMLKEEKREFELKMENLLETEYPHEDYYKLLNLNRIQWELYIESVIWDRRLHSLSRNPAYVPNFSSENPILDTSESESVICGSSSGNENAEQERNSMKESSCRRITEEVADSDQNASIEGSLSKNKVPDGKFNTNIMTQSEINLKPEKLEDDKSSLPDHLRVRTTAPSLSNLSISDTNSSGCEGLSVSGLMQPNSQHIHAWIWKSFSEIQEIYVSELRRGCSRNYEPSSGQTAEMLPTGLQLISEEGSRLHILLNNDAYMVSDFEGELSSIIASALALLKDQPAIEESNNDDSRLDTGVAIRAAESLHNSIRLPSMPSIRSSSNSSFDSDVPNSPNSVFSEESQSSSFDRLAVLDSLNPSATSKAEVSLGVTKSQGKGKYSVVCLYANEFRDLRNMCCPSEDDFIASLSRCRDWDAKGGKSKSFFSKTLDGRLIIKEIKKTEFDSFEKFAPHYFKHIKESYESGNQTCLAKVLGIYQVTIRQLKPGKEVRRDLMVMENLSFGQKITRQYDLKGALHARFTSITDGTGDVLLDQNFVNDMKFSPLYVGNKAKNVLQRAVWNDTRFLELINVMDYSLLVGVDGQKQELVCGIIDYLRQYTWDKQLETWVKSSLYVPKKVLPTVISPKEYKKRFRKFISENFPCIPDDWCKVFSSDCDSTQQPTTEGQNVGSNPSPTRPEKAT</sequence>
<comment type="caution">
    <text evidence="1">The sequence shown here is derived from an EMBL/GenBank/DDBJ whole genome shotgun (WGS) entry which is preliminary data.</text>
</comment>
<reference evidence="2" key="1">
    <citation type="journal article" date="2023" name="Front. Plant Sci.">
        <title>Chromosomal-level genome assembly of Melastoma candidum provides insights into trichome evolution.</title>
        <authorList>
            <person name="Zhong Y."/>
            <person name="Wu W."/>
            <person name="Sun C."/>
            <person name="Zou P."/>
            <person name="Liu Y."/>
            <person name="Dai S."/>
            <person name="Zhou R."/>
        </authorList>
    </citation>
    <scope>NUCLEOTIDE SEQUENCE [LARGE SCALE GENOMIC DNA]</scope>
</reference>
<evidence type="ECO:0000313" key="1">
    <source>
        <dbReference type="EMBL" id="KAI4389393.1"/>
    </source>
</evidence>
<proteinExistence type="predicted"/>
<organism evidence="1 2">
    <name type="scientific">Melastoma candidum</name>
    <dbReference type="NCBI Taxonomy" id="119954"/>
    <lineage>
        <taxon>Eukaryota</taxon>
        <taxon>Viridiplantae</taxon>
        <taxon>Streptophyta</taxon>
        <taxon>Embryophyta</taxon>
        <taxon>Tracheophyta</taxon>
        <taxon>Spermatophyta</taxon>
        <taxon>Magnoliopsida</taxon>
        <taxon>eudicotyledons</taxon>
        <taxon>Gunneridae</taxon>
        <taxon>Pentapetalae</taxon>
        <taxon>rosids</taxon>
        <taxon>malvids</taxon>
        <taxon>Myrtales</taxon>
        <taxon>Melastomataceae</taxon>
        <taxon>Melastomatoideae</taxon>
        <taxon>Melastomateae</taxon>
        <taxon>Melastoma</taxon>
    </lineage>
</organism>
<accession>A0ACB9SFF8</accession>
<dbReference type="Proteomes" id="UP001057402">
    <property type="component" value="Chromosome 1"/>
</dbReference>
<keyword evidence="2" id="KW-1185">Reference proteome</keyword>
<protein>
    <submittedName>
        <fullName evidence="1">Uncharacterized protein</fullName>
    </submittedName>
</protein>
<gene>
    <name evidence="1" type="ORF">MLD38_001623</name>
</gene>
<name>A0ACB9SFF8_9MYRT</name>
<evidence type="ECO:0000313" key="2">
    <source>
        <dbReference type="Proteomes" id="UP001057402"/>
    </source>
</evidence>
<dbReference type="EMBL" id="CM042880">
    <property type="protein sequence ID" value="KAI4389393.1"/>
    <property type="molecule type" value="Genomic_DNA"/>
</dbReference>